<feature type="compositionally biased region" description="Basic residues" evidence="4">
    <location>
        <begin position="38"/>
        <end position="53"/>
    </location>
</feature>
<organism evidence="6 7">
    <name type="scientific">Cylindrobasidium torrendii FP15055 ss-10</name>
    <dbReference type="NCBI Taxonomy" id="1314674"/>
    <lineage>
        <taxon>Eukaryota</taxon>
        <taxon>Fungi</taxon>
        <taxon>Dikarya</taxon>
        <taxon>Basidiomycota</taxon>
        <taxon>Agaricomycotina</taxon>
        <taxon>Agaricomycetes</taxon>
        <taxon>Agaricomycetidae</taxon>
        <taxon>Agaricales</taxon>
        <taxon>Marasmiineae</taxon>
        <taxon>Physalacriaceae</taxon>
        <taxon>Cylindrobasidium</taxon>
    </lineage>
</organism>
<dbReference type="OrthoDB" id="3223806at2759"/>
<keyword evidence="3" id="KW-0378">Hydrolase</keyword>
<comment type="similarity">
    <text evidence="1">Belongs to the peptidase C14B family.</text>
</comment>
<reference evidence="6 7" key="1">
    <citation type="journal article" date="2015" name="Fungal Genet. Biol.">
        <title>Evolution of novel wood decay mechanisms in Agaricales revealed by the genome sequences of Fistulina hepatica and Cylindrobasidium torrendii.</title>
        <authorList>
            <person name="Floudas D."/>
            <person name="Held B.W."/>
            <person name="Riley R."/>
            <person name="Nagy L.G."/>
            <person name="Koehler G."/>
            <person name="Ransdell A.S."/>
            <person name="Younus H."/>
            <person name="Chow J."/>
            <person name="Chiniquy J."/>
            <person name="Lipzen A."/>
            <person name="Tritt A."/>
            <person name="Sun H."/>
            <person name="Haridas S."/>
            <person name="LaButti K."/>
            <person name="Ohm R.A."/>
            <person name="Kues U."/>
            <person name="Blanchette R.A."/>
            <person name="Grigoriev I.V."/>
            <person name="Minto R.E."/>
            <person name="Hibbett D.S."/>
        </authorList>
    </citation>
    <scope>NUCLEOTIDE SEQUENCE [LARGE SCALE GENOMIC DNA]</scope>
    <source>
        <strain evidence="6 7">FP15055 ss-10</strain>
    </source>
</reference>
<dbReference type="Gene3D" id="3.40.50.12660">
    <property type="match status" value="1"/>
</dbReference>
<dbReference type="InterPro" id="IPR050452">
    <property type="entry name" value="Metacaspase"/>
</dbReference>
<gene>
    <name evidence="6" type="ORF">CYLTODRAFT_416504</name>
</gene>
<feature type="domain" description="Peptidase C14 caspase" evidence="5">
    <location>
        <begin position="144"/>
        <end position="385"/>
    </location>
</feature>
<accession>A0A0D7BUJ6</accession>
<keyword evidence="2" id="KW-0053">Apoptosis</keyword>
<dbReference type="EMBL" id="KN880433">
    <property type="protein sequence ID" value="KIY73849.1"/>
    <property type="molecule type" value="Genomic_DNA"/>
</dbReference>
<dbReference type="Pfam" id="PF00656">
    <property type="entry name" value="Peptidase_C14"/>
    <property type="match status" value="1"/>
</dbReference>
<keyword evidence="7" id="KW-1185">Reference proteome</keyword>
<dbReference type="GO" id="GO:0004197">
    <property type="term" value="F:cysteine-type endopeptidase activity"/>
    <property type="evidence" value="ECO:0007669"/>
    <property type="project" value="InterPro"/>
</dbReference>
<dbReference type="AlphaFoldDB" id="A0A0D7BUJ6"/>
<dbReference type="PANTHER" id="PTHR48104:SF30">
    <property type="entry name" value="METACASPASE-1"/>
    <property type="match status" value="1"/>
</dbReference>
<sequence>MYHSSQPTANHGRAGHHHPSIQMPTPIIGPRSASAQGHSHHQHHSHHHRHQRVHSSGALPLKIPASVVDRLPRQVSDFLHSVPQVVSAAPSSRPASSHSRPPASTTHHLNKPAVPNNGQHSGHGIPTKPGSGPGTFQYSKCTGRKRALCIGINYLGMNEALRGCINDARHVREFLIKRWGYKPEDIVILTDDNPNPRSMPTRANILDAMRWLVRNAQPNDSLVFHYSGHGGQVKDKDGDEVDGLDEVIYPVDFKTSRYIVDDEMHRIMVKPLPRGCRLTCCNSGTALDLPYIYGSDGRLKGRHVSQKAYAQKGTSADVITWSGSKDDQTSADTFAGGLPVGAMSFAFITSLRSQPKQSYQELLNSVRKILYPKYSQKPQLASSHPIDTSLRFIL</sequence>
<evidence type="ECO:0000313" key="6">
    <source>
        <dbReference type="EMBL" id="KIY73849.1"/>
    </source>
</evidence>
<feature type="region of interest" description="Disordered" evidence="4">
    <location>
        <begin position="1"/>
        <end position="55"/>
    </location>
</feature>
<dbReference type="SUPFAM" id="SSF52129">
    <property type="entry name" value="Caspase-like"/>
    <property type="match status" value="1"/>
</dbReference>
<protein>
    <recommendedName>
        <fullName evidence="5">Peptidase C14 caspase domain-containing protein</fullName>
    </recommendedName>
</protein>
<dbReference type="InterPro" id="IPR029030">
    <property type="entry name" value="Caspase-like_dom_sf"/>
</dbReference>
<feature type="compositionally biased region" description="Low complexity" evidence="4">
    <location>
        <begin position="87"/>
        <end position="107"/>
    </location>
</feature>
<evidence type="ECO:0000259" key="5">
    <source>
        <dbReference type="Pfam" id="PF00656"/>
    </source>
</evidence>
<keyword evidence="3" id="KW-0788">Thiol protease</keyword>
<evidence type="ECO:0000256" key="2">
    <source>
        <dbReference type="ARBA" id="ARBA00022703"/>
    </source>
</evidence>
<keyword evidence="3" id="KW-0645">Protease</keyword>
<dbReference type="Proteomes" id="UP000054007">
    <property type="component" value="Unassembled WGS sequence"/>
</dbReference>
<name>A0A0D7BUJ6_9AGAR</name>
<feature type="region of interest" description="Disordered" evidence="4">
    <location>
        <begin position="87"/>
        <end position="132"/>
    </location>
</feature>
<evidence type="ECO:0000313" key="7">
    <source>
        <dbReference type="Proteomes" id="UP000054007"/>
    </source>
</evidence>
<dbReference type="PANTHER" id="PTHR48104">
    <property type="entry name" value="METACASPASE-4"/>
    <property type="match status" value="1"/>
</dbReference>
<proteinExistence type="inferred from homology"/>
<dbReference type="InterPro" id="IPR011600">
    <property type="entry name" value="Pept_C14_caspase"/>
</dbReference>
<dbReference type="GO" id="GO:0006915">
    <property type="term" value="P:apoptotic process"/>
    <property type="evidence" value="ECO:0007669"/>
    <property type="project" value="UniProtKB-KW"/>
</dbReference>
<evidence type="ECO:0000256" key="3">
    <source>
        <dbReference type="ARBA" id="ARBA00022807"/>
    </source>
</evidence>
<evidence type="ECO:0000256" key="1">
    <source>
        <dbReference type="ARBA" id="ARBA00009005"/>
    </source>
</evidence>
<evidence type="ECO:0000256" key="4">
    <source>
        <dbReference type="SAM" id="MobiDB-lite"/>
    </source>
</evidence>
<dbReference type="GO" id="GO:0006508">
    <property type="term" value="P:proteolysis"/>
    <property type="evidence" value="ECO:0007669"/>
    <property type="project" value="InterPro"/>
</dbReference>
<dbReference type="GO" id="GO:0005737">
    <property type="term" value="C:cytoplasm"/>
    <property type="evidence" value="ECO:0007669"/>
    <property type="project" value="TreeGrafter"/>
</dbReference>